<reference evidence="1" key="1">
    <citation type="journal article" date="2019" name="bioRxiv">
        <title>The Genome of the Zebra Mussel, Dreissena polymorpha: A Resource for Invasive Species Research.</title>
        <authorList>
            <person name="McCartney M.A."/>
            <person name="Auch B."/>
            <person name="Kono T."/>
            <person name="Mallez S."/>
            <person name="Zhang Y."/>
            <person name="Obille A."/>
            <person name="Becker A."/>
            <person name="Abrahante J.E."/>
            <person name="Garbe J."/>
            <person name="Badalamenti J.P."/>
            <person name="Herman A."/>
            <person name="Mangelson H."/>
            <person name="Liachko I."/>
            <person name="Sullivan S."/>
            <person name="Sone E.D."/>
            <person name="Koren S."/>
            <person name="Silverstein K.A.T."/>
            <person name="Beckman K.B."/>
            <person name="Gohl D.M."/>
        </authorList>
    </citation>
    <scope>NUCLEOTIDE SEQUENCE</scope>
    <source>
        <strain evidence="1">Duluth1</strain>
        <tissue evidence="1">Whole animal</tissue>
    </source>
</reference>
<dbReference type="SUPFAM" id="SSF47781">
    <property type="entry name" value="RuvA domain 2-like"/>
    <property type="match status" value="1"/>
</dbReference>
<gene>
    <name evidence="1" type="ORF">DPMN_155087</name>
</gene>
<organism evidence="1 2">
    <name type="scientific">Dreissena polymorpha</name>
    <name type="common">Zebra mussel</name>
    <name type="synonym">Mytilus polymorpha</name>
    <dbReference type="NCBI Taxonomy" id="45954"/>
    <lineage>
        <taxon>Eukaryota</taxon>
        <taxon>Metazoa</taxon>
        <taxon>Spiralia</taxon>
        <taxon>Lophotrochozoa</taxon>
        <taxon>Mollusca</taxon>
        <taxon>Bivalvia</taxon>
        <taxon>Autobranchia</taxon>
        <taxon>Heteroconchia</taxon>
        <taxon>Euheterodonta</taxon>
        <taxon>Imparidentia</taxon>
        <taxon>Neoheterodontei</taxon>
        <taxon>Myida</taxon>
        <taxon>Dreissenoidea</taxon>
        <taxon>Dreissenidae</taxon>
        <taxon>Dreissena</taxon>
    </lineage>
</organism>
<accession>A0A9D4FT36</accession>
<sequence length="106" mass="11500">MSCVGSKSRSPGPQLIRVNFAPPNVLTSIPGVGAKMAKAIVHLREIAGKLSPNSLGIIIRRPLDMRLLDFRPNPMLFAEAFGEGDEIHDEGMGRLLLGKSVDSHER</sequence>
<dbReference type="InterPro" id="IPR010994">
    <property type="entry name" value="RuvA_2-like"/>
</dbReference>
<dbReference type="EMBL" id="JAIWYP010000007">
    <property type="protein sequence ID" value="KAH3801437.1"/>
    <property type="molecule type" value="Genomic_DNA"/>
</dbReference>
<comment type="caution">
    <text evidence="1">The sequence shown here is derived from an EMBL/GenBank/DDBJ whole genome shotgun (WGS) entry which is preliminary data.</text>
</comment>
<keyword evidence="2" id="KW-1185">Reference proteome</keyword>
<evidence type="ECO:0000313" key="2">
    <source>
        <dbReference type="Proteomes" id="UP000828390"/>
    </source>
</evidence>
<dbReference type="AlphaFoldDB" id="A0A9D4FT36"/>
<evidence type="ECO:0000313" key="1">
    <source>
        <dbReference type="EMBL" id="KAH3801437.1"/>
    </source>
</evidence>
<protein>
    <submittedName>
        <fullName evidence="1">Uncharacterized protein</fullName>
    </submittedName>
</protein>
<name>A0A9D4FT36_DREPO</name>
<dbReference type="Proteomes" id="UP000828390">
    <property type="component" value="Unassembled WGS sequence"/>
</dbReference>
<proteinExistence type="predicted"/>
<reference evidence="1" key="2">
    <citation type="submission" date="2020-11" db="EMBL/GenBank/DDBJ databases">
        <authorList>
            <person name="McCartney M.A."/>
            <person name="Auch B."/>
            <person name="Kono T."/>
            <person name="Mallez S."/>
            <person name="Becker A."/>
            <person name="Gohl D.M."/>
            <person name="Silverstein K.A.T."/>
            <person name="Koren S."/>
            <person name="Bechman K.B."/>
            <person name="Herman A."/>
            <person name="Abrahante J.E."/>
            <person name="Garbe J."/>
        </authorList>
    </citation>
    <scope>NUCLEOTIDE SEQUENCE</scope>
    <source>
        <strain evidence="1">Duluth1</strain>
        <tissue evidence="1">Whole animal</tissue>
    </source>
</reference>